<reference evidence="1 2" key="1">
    <citation type="submission" date="2016-12" db="EMBL/GenBank/DDBJ databases">
        <title>The new phylogeny of genus Mycobacterium.</title>
        <authorList>
            <person name="Tortoli E."/>
            <person name="Trovato A."/>
            <person name="Cirillo D.M."/>
        </authorList>
    </citation>
    <scope>NUCLEOTIDE SEQUENCE [LARGE SCALE GENOMIC DNA]</scope>
    <source>
        <strain evidence="1 2">CCUG 66554</strain>
    </source>
</reference>
<evidence type="ECO:0000313" key="2">
    <source>
        <dbReference type="Proteomes" id="UP000192434"/>
    </source>
</evidence>
<dbReference type="RefSeq" id="WP_054491436.1">
    <property type="nucleotide sequence ID" value="NZ_MVII01000019.1"/>
</dbReference>
<organism evidence="1 2">
    <name type="scientific">Mycobacteroides saopaulense</name>
    <dbReference type="NCBI Taxonomy" id="1578165"/>
    <lineage>
        <taxon>Bacteria</taxon>
        <taxon>Bacillati</taxon>
        <taxon>Actinomycetota</taxon>
        <taxon>Actinomycetes</taxon>
        <taxon>Mycobacteriales</taxon>
        <taxon>Mycobacteriaceae</taxon>
        <taxon>Mycobacteroides</taxon>
    </lineage>
</organism>
<dbReference type="Proteomes" id="UP000192434">
    <property type="component" value="Unassembled WGS sequence"/>
</dbReference>
<dbReference type="OrthoDB" id="4764801at2"/>
<protein>
    <submittedName>
        <fullName evidence="1">Uncharacterized protein</fullName>
    </submittedName>
</protein>
<dbReference type="EMBL" id="MVII01000019">
    <property type="protein sequence ID" value="ORB55274.1"/>
    <property type="molecule type" value="Genomic_DNA"/>
</dbReference>
<name>A0A1X0J0L6_9MYCO</name>
<evidence type="ECO:0000313" key="1">
    <source>
        <dbReference type="EMBL" id="ORB55274.1"/>
    </source>
</evidence>
<gene>
    <name evidence="1" type="ORF">BST43_15515</name>
</gene>
<sequence length="140" mass="14631">MAVGTVLARVIAGIPHLLSRTHDPSFIRDPEAFVEVRTPEEVAGRIASVLPDLLAAEGILLVEIPNVGPDGYGGWAVRVPLSEQPWADGEVCLDKAGRIALAGIPRPLRGADVPAVAAALLAVHTCRAKVLAPKDRGEPA</sequence>
<proteinExistence type="predicted"/>
<dbReference type="AlphaFoldDB" id="A0A1X0J0L6"/>
<accession>A0A1X0J0L6</accession>
<comment type="caution">
    <text evidence="1">The sequence shown here is derived from an EMBL/GenBank/DDBJ whole genome shotgun (WGS) entry which is preliminary data.</text>
</comment>